<dbReference type="EMBL" id="MG011689">
    <property type="protein sequence ID" value="AVK74730.1"/>
    <property type="molecule type" value="Genomic_DNA"/>
</dbReference>
<feature type="compositionally biased region" description="Basic and acidic residues" evidence="1">
    <location>
        <begin position="435"/>
        <end position="445"/>
    </location>
</feature>
<feature type="compositionally biased region" description="Basic residues" evidence="1">
    <location>
        <begin position="20"/>
        <end position="29"/>
    </location>
</feature>
<feature type="region of interest" description="Disordered" evidence="1">
    <location>
        <begin position="114"/>
        <end position="138"/>
    </location>
</feature>
<dbReference type="GO" id="GO:0003676">
    <property type="term" value="F:nucleic acid binding"/>
    <property type="evidence" value="ECO:0007669"/>
    <property type="project" value="InterPro"/>
</dbReference>
<dbReference type="Proteomes" id="UP000248852">
    <property type="component" value="Segment"/>
</dbReference>
<feature type="compositionally biased region" description="Basic and acidic residues" evidence="1">
    <location>
        <begin position="286"/>
        <end position="295"/>
    </location>
</feature>
<feature type="region of interest" description="Disordered" evidence="1">
    <location>
        <begin position="460"/>
        <end position="577"/>
    </location>
</feature>
<evidence type="ECO:0000256" key="1">
    <source>
        <dbReference type="SAM" id="MobiDB-lite"/>
    </source>
</evidence>
<feature type="compositionally biased region" description="Basic residues" evidence="1">
    <location>
        <begin position="308"/>
        <end position="317"/>
    </location>
</feature>
<gene>
    <name evidence="2" type="ORF">pqer_cds_308</name>
</gene>
<dbReference type="SUPFAM" id="SSF53098">
    <property type="entry name" value="Ribonuclease H-like"/>
    <property type="match status" value="1"/>
</dbReference>
<name>A0A2U7U8H7_9VIRU</name>
<feature type="compositionally biased region" description="Pro residues" evidence="1">
    <location>
        <begin position="1"/>
        <end position="10"/>
    </location>
</feature>
<dbReference type="GeneID" id="36843453"/>
<feature type="compositionally biased region" description="Low complexity" evidence="1">
    <location>
        <begin position="264"/>
        <end position="277"/>
    </location>
</feature>
<dbReference type="Gene3D" id="3.30.420.10">
    <property type="entry name" value="Ribonuclease H-like superfamily/Ribonuclease H"/>
    <property type="match status" value="1"/>
</dbReference>
<protein>
    <submittedName>
        <fullName evidence="2">Uncharacterized protein</fullName>
    </submittedName>
</protein>
<dbReference type="KEGG" id="vg:36843453"/>
<organism evidence="2">
    <name type="scientific">Pandoravirus quercus</name>
    <dbReference type="NCBI Taxonomy" id="2107709"/>
    <lineage>
        <taxon>Viruses</taxon>
        <taxon>Pandoravirus</taxon>
    </lineage>
</organism>
<dbReference type="RefSeq" id="YP_009482999.1">
    <property type="nucleotide sequence ID" value="NC_037667.1"/>
</dbReference>
<sequence>MRKRGAPPPASEKAPLSKPPPKRARKAPSKTKDGDGGTPIVARKKPTRLFPTDPTATRRVLAFDVGIVNLAYAVVTLTGADDFAIESLAANNIMRDDPPGGPPTDDEIIAAAATAGPTRRRRPGEPVPLPPPKAKGRGAKEPLKVLTERLTAYLWARADRLLGRRPHAVVIEQQSKKALRLSALGAVIHAFVLNYYLARGEEVPPVFMQSGRQKLRVVFRPLPSMSSSSSGSSGGGIAAWCGPPGAGSAPRLVTRFRVPPPPLATAATATTTTVVKTVPRRTSKATSEKANDNGAKDTGTAKQETKAKAKPKSKAKQKRAEDSATWRANKKHAVVNFAPMLAHYPGCRRWKPLFERSKKKDDLADAALHAVFLLKAGGTRLARTKDLDDASLIVLPARPDDDADSKSGGAQEAVAEKKKPQRRRAATTPPAPAYEDTHTNTHPLEDQDDGIIDLVHYATDDASGNRTDSEATDDEDLPDPSDLDDDDSDDASTDDDDDDNDSGQEEEEDDDEFVQPTSRCSRKGSLYKTTTTRPTAAPFSDSDNTEGEEDDDDAWAADLGICPPPSAPASPVARRRG</sequence>
<proteinExistence type="predicted"/>
<dbReference type="InterPro" id="IPR012337">
    <property type="entry name" value="RNaseH-like_sf"/>
</dbReference>
<evidence type="ECO:0000313" key="2">
    <source>
        <dbReference type="EMBL" id="AVK74730.1"/>
    </source>
</evidence>
<feature type="region of interest" description="Disordered" evidence="1">
    <location>
        <begin position="1"/>
        <end position="51"/>
    </location>
</feature>
<reference evidence="2" key="1">
    <citation type="journal article" date="2018" name="Nat. Commun.">
        <title>Diversity and evolution of the emerging Pandoraviridae family.</title>
        <authorList>
            <person name="Legendre M."/>
            <person name="Fabre E."/>
            <person name="Poirot O."/>
            <person name="Jeudy S."/>
            <person name="Lartigue A."/>
            <person name="Alempic J.M."/>
            <person name="Beucher L."/>
            <person name="Philippe N."/>
            <person name="Bertaux L."/>
            <person name="Christo-Foroux E."/>
            <person name="Labadie K."/>
            <person name="Coute Y."/>
            <person name="Abergel C."/>
            <person name="Claverie J.M."/>
        </authorList>
    </citation>
    <scope>NUCLEOTIDE SEQUENCE [LARGE SCALE GENOMIC DNA]</scope>
    <source>
        <strain evidence="2">Quercus</strain>
    </source>
</reference>
<accession>A0A2U7U8H7</accession>
<feature type="compositionally biased region" description="Acidic residues" evidence="1">
    <location>
        <begin position="543"/>
        <end position="555"/>
    </location>
</feature>
<dbReference type="InterPro" id="IPR036397">
    <property type="entry name" value="RNaseH_sf"/>
</dbReference>
<feature type="region of interest" description="Disordered" evidence="1">
    <location>
        <begin position="397"/>
        <end position="446"/>
    </location>
</feature>
<feature type="compositionally biased region" description="Acidic residues" evidence="1">
    <location>
        <begin position="470"/>
        <end position="513"/>
    </location>
</feature>
<feature type="region of interest" description="Disordered" evidence="1">
    <location>
        <begin position="251"/>
        <end position="325"/>
    </location>
</feature>